<dbReference type="SUPFAM" id="SSF53254">
    <property type="entry name" value="Phosphoglycerate mutase-like"/>
    <property type="match status" value="1"/>
</dbReference>
<evidence type="ECO:0000313" key="1">
    <source>
        <dbReference type="EMBL" id="RRC95787.1"/>
    </source>
</evidence>
<protein>
    <submittedName>
        <fullName evidence="1">Histidine phosphatase family protein</fullName>
    </submittedName>
</protein>
<dbReference type="InterPro" id="IPR050275">
    <property type="entry name" value="PGM_Phosphatase"/>
</dbReference>
<comment type="caution">
    <text evidence="1">The sequence shown here is derived from an EMBL/GenBank/DDBJ whole genome shotgun (WGS) entry which is preliminary data.</text>
</comment>
<accession>A0A3P1SFN0</accession>
<dbReference type="EMBL" id="RQZF01000002">
    <property type="protein sequence ID" value="RRC95787.1"/>
    <property type="molecule type" value="Genomic_DNA"/>
</dbReference>
<reference evidence="1 2" key="1">
    <citation type="submission" date="2018-11" db="EMBL/GenBank/DDBJ databases">
        <title>Genomes From Bacteria Associated with the Canine Oral Cavity: a Test Case for Automated Genome-Based Taxonomic Assignment.</title>
        <authorList>
            <person name="Coil D.A."/>
            <person name="Jospin G."/>
            <person name="Darling A.E."/>
            <person name="Wallis C."/>
            <person name="Davis I.J."/>
            <person name="Harris S."/>
            <person name="Eisen J.A."/>
            <person name="Holcombe L.J."/>
            <person name="O'Flynn C."/>
        </authorList>
    </citation>
    <scope>NUCLEOTIDE SEQUENCE [LARGE SCALE GENOMIC DNA]</scope>
    <source>
        <strain evidence="1 2">OH770</strain>
    </source>
</reference>
<dbReference type="OrthoDB" id="3215466at2"/>
<gene>
    <name evidence="1" type="ORF">EII11_02635</name>
</gene>
<dbReference type="RefSeq" id="WP_124868373.1">
    <property type="nucleotide sequence ID" value="NZ_RQZF01000002.1"/>
</dbReference>
<dbReference type="Pfam" id="PF00300">
    <property type="entry name" value="His_Phos_1"/>
    <property type="match status" value="1"/>
</dbReference>
<dbReference type="InterPro" id="IPR029033">
    <property type="entry name" value="His_PPase_superfam"/>
</dbReference>
<dbReference type="AlphaFoldDB" id="A0A3P1SFN0"/>
<keyword evidence="2" id="KW-1185">Reference proteome</keyword>
<dbReference type="Gene3D" id="3.40.50.1240">
    <property type="entry name" value="Phosphoglycerate mutase-like"/>
    <property type="match status" value="1"/>
</dbReference>
<dbReference type="CDD" id="cd07067">
    <property type="entry name" value="HP_PGM_like"/>
    <property type="match status" value="1"/>
</dbReference>
<organism evidence="1 2">
    <name type="scientific">Schaalia canis</name>
    <dbReference type="NCBI Taxonomy" id="100469"/>
    <lineage>
        <taxon>Bacteria</taxon>
        <taxon>Bacillati</taxon>
        <taxon>Actinomycetota</taxon>
        <taxon>Actinomycetes</taxon>
        <taxon>Actinomycetales</taxon>
        <taxon>Actinomycetaceae</taxon>
        <taxon>Schaalia</taxon>
    </lineage>
</organism>
<name>A0A3P1SFN0_9ACTO</name>
<dbReference type="GO" id="GO:0005737">
    <property type="term" value="C:cytoplasm"/>
    <property type="evidence" value="ECO:0007669"/>
    <property type="project" value="TreeGrafter"/>
</dbReference>
<dbReference type="GO" id="GO:0016791">
    <property type="term" value="F:phosphatase activity"/>
    <property type="evidence" value="ECO:0007669"/>
    <property type="project" value="TreeGrafter"/>
</dbReference>
<dbReference type="PANTHER" id="PTHR48100">
    <property type="entry name" value="BROAD-SPECIFICITY PHOSPHATASE YOR283W-RELATED"/>
    <property type="match status" value="1"/>
</dbReference>
<dbReference type="InterPro" id="IPR013078">
    <property type="entry name" value="His_Pase_superF_clade-1"/>
</dbReference>
<proteinExistence type="predicted"/>
<dbReference type="PANTHER" id="PTHR48100:SF51">
    <property type="entry name" value="PHOSPHOGLYCERATE MUTASE"/>
    <property type="match status" value="1"/>
</dbReference>
<dbReference type="Proteomes" id="UP000280444">
    <property type="component" value="Unassembled WGS sequence"/>
</dbReference>
<dbReference type="SMART" id="SM00855">
    <property type="entry name" value="PGAM"/>
    <property type="match status" value="1"/>
</dbReference>
<evidence type="ECO:0000313" key="2">
    <source>
        <dbReference type="Proteomes" id="UP000280444"/>
    </source>
</evidence>
<sequence length="222" mass="23790">MVATVIHVMRHGEVDNPEGLLYGRLPGFGLTERGHAMAQCVADAFVQRGADITAVIASPLKRAQQTAAPTAQAFGLPLESDSRLIEAASALEGMPVNANRAALAHPRYWKYYRAPLRPSWGEPYVEVASRMSAALSHALKVAKGHEAVLVSHQMPIVTLTRFARGLRLAHNPLSRECSLASVTSFIFDGNTLVGISYDEPAGHLLDGALDMTPGNSAASLKR</sequence>